<gene>
    <name evidence="2" type="ORF">LZ495_22865</name>
</gene>
<feature type="region of interest" description="Disordered" evidence="1">
    <location>
        <begin position="122"/>
        <end position="142"/>
    </location>
</feature>
<proteinExistence type="predicted"/>
<comment type="caution">
    <text evidence="2">The sequence shown here is derived from an EMBL/GenBank/DDBJ whole genome shotgun (WGS) entry which is preliminary data.</text>
</comment>
<keyword evidence="3" id="KW-1185">Reference proteome</keyword>
<reference evidence="2" key="1">
    <citation type="submission" date="2022-01" db="EMBL/GenBank/DDBJ databases">
        <title>Genome-Based Taxonomic Classification of the Phylum Actinobacteria.</title>
        <authorList>
            <person name="Gao Y."/>
        </authorList>
    </citation>
    <scope>NUCLEOTIDE SEQUENCE</scope>
    <source>
        <strain evidence="2">KLBMP 8922</strain>
    </source>
</reference>
<dbReference type="Proteomes" id="UP001165378">
    <property type="component" value="Unassembled WGS sequence"/>
</dbReference>
<evidence type="ECO:0000313" key="3">
    <source>
        <dbReference type="Proteomes" id="UP001165378"/>
    </source>
</evidence>
<dbReference type="AlphaFoldDB" id="A0AA41U3S4"/>
<dbReference type="InterPro" id="IPR050458">
    <property type="entry name" value="LolB"/>
</dbReference>
<sequence>MPAAGRARPVPHLLGVRHHGPGSARAVGAALDALAPDIVLVEGPPEADLLLSYAADPEMQPPVALLVHAVDDPAQAGFWPYAEFSPEWVAVRYALDRGVPVRFIDLPAACSFALDRARAALSVPRPGGGPDPAETPDDTGPAVRTDPIAMLARVAGHDDPERWWEDAVEHRADHRDPTTLFALLAEAMTALREGAGGGAAASPALDEAAAPPSVFPDLEAAREAHMRLAVGTAYRQGFRNVAVVCGAWHVPALAAVRPAAEDRAVLAPFAAFGRGGVLPRVKVETTWVPWTYRRLAHSSGYGAGVASPGWYHHLFAGHDAAGMLPHWFVRIADLFRAAGRPVSPAHVIEAVRHAEALAALRDRPLPGLDETLEAVRAVMCDGEDGPLALVHDDIVVGDRIGTVPGSVPAVPLQRDLARLQKTLKLHPEAATRELELDLRKPSHAEKSRLLTRLELLDVPWGVPSRARRGTGTFREAWSLTWQPELAIRVAEAGVWGTTVLSAATNRAAELALRAESLAEVTEVAECCLRADLPDALPTVMQVLEDRAALDSDVAGLAEALPALVRALRYGDVRGTDTAALAAVVDGLLLRICIGLVPACAGLDADGAREMLRHLDEVHDCTGLLASGEGSPDDLRAYWFAALLRLADRADLPGLLTGRAVRLLLDSGRLTAEDAGPRMSRALSRGTPYRDAAAWIEGFLSGGGLLLVHDDVLLGLVDAWVAQIPAEDFTDVLPLLRRTFSGFAAPERRTLGERLRSPARGAAAGRSGRGAAPFDLGRADAALPLVAFLLGGPAPGAAAEKPGGRP</sequence>
<dbReference type="PANTHER" id="PTHR30634:SF14">
    <property type="match status" value="1"/>
</dbReference>
<accession>A0AA41U3S4</accession>
<dbReference type="InterPro" id="IPR043737">
    <property type="entry name" value="DUF5682"/>
</dbReference>
<dbReference type="EMBL" id="JAKFHA010000014">
    <property type="protein sequence ID" value="MCF2530042.1"/>
    <property type="molecule type" value="Genomic_DNA"/>
</dbReference>
<evidence type="ECO:0000256" key="1">
    <source>
        <dbReference type="SAM" id="MobiDB-lite"/>
    </source>
</evidence>
<protein>
    <submittedName>
        <fullName evidence="2">DUF5682 family protein</fullName>
    </submittedName>
</protein>
<organism evidence="2 3">
    <name type="scientific">Yinghuangia soli</name>
    <dbReference type="NCBI Taxonomy" id="2908204"/>
    <lineage>
        <taxon>Bacteria</taxon>
        <taxon>Bacillati</taxon>
        <taxon>Actinomycetota</taxon>
        <taxon>Actinomycetes</taxon>
        <taxon>Kitasatosporales</taxon>
        <taxon>Streptomycetaceae</taxon>
        <taxon>Yinghuangia</taxon>
    </lineage>
</organism>
<name>A0AA41U3S4_9ACTN</name>
<dbReference type="PANTHER" id="PTHR30634">
    <property type="entry name" value="OUTER MEMBRANE LOLAB LIPOPROTEIN INSERTION APPARATUS"/>
    <property type="match status" value="1"/>
</dbReference>
<evidence type="ECO:0000313" key="2">
    <source>
        <dbReference type="EMBL" id="MCF2530042.1"/>
    </source>
</evidence>
<dbReference type="RefSeq" id="WP_235054716.1">
    <property type="nucleotide sequence ID" value="NZ_JAKFHA010000014.1"/>
</dbReference>
<dbReference type="Pfam" id="PF18934">
    <property type="entry name" value="DUF5682"/>
    <property type="match status" value="1"/>
</dbReference>